<evidence type="ECO:0000313" key="2">
    <source>
        <dbReference type="EMBL" id="KAK9822724.1"/>
    </source>
</evidence>
<dbReference type="PROSITE" id="PS51205">
    <property type="entry name" value="VPS9"/>
    <property type="match status" value="1"/>
</dbReference>
<dbReference type="Pfam" id="PF02204">
    <property type="entry name" value="VPS9"/>
    <property type="match status" value="1"/>
</dbReference>
<evidence type="ECO:0000259" key="1">
    <source>
        <dbReference type="PROSITE" id="PS51205"/>
    </source>
</evidence>
<keyword evidence="3" id="KW-1185">Reference proteome</keyword>
<protein>
    <recommendedName>
        <fullName evidence="1">VPS9 domain-containing protein</fullName>
    </recommendedName>
</protein>
<dbReference type="InterPro" id="IPR037191">
    <property type="entry name" value="VPS9_dom_sf"/>
</dbReference>
<dbReference type="Proteomes" id="UP001438707">
    <property type="component" value="Unassembled WGS sequence"/>
</dbReference>
<dbReference type="Gene3D" id="1.20.1050.80">
    <property type="entry name" value="VPS9 domain"/>
    <property type="match status" value="1"/>
</dbReference>
<dbReference type="AlphaFoldDB" id="A0AAW1QMQ9"/>
<gene>
    <name evidence="2" type="ORF">WJX74_000270</name>
</gene>
<organism evidence="2 3">
    <name type="scientific">Apatococcus lobatus</name>
    <dbReference type="NCBI Taxonomy" id="904363"/>
    <lineage>
        <taxon>Eukaryota</taxon>
        <taxon>Viridiplantae</taxon>
        <taxon>Chlorophyta</taxon>
        <taxon>core chlorophytes</taxon>
        <taxon>Trebouxiophyceae</taxon>
        <taxon>Chlorellales</taxon>
        <taxon>Chlorellaceae</taxon>
        <taxon>Apatococcus</taxon>
    </lineage>
</organism>
<reference evidence="2 3" key="1">
    <citation type="journal article" date="2024" name="Nat. Commun.">
        <title>Phylogenomics reveals the evolutionary origins of lichenization in chlorophyte algae.</title>
        <authorList>
            <person name="Puginier C."/>
            <person name="Libourel C."/>
            <person name="Otte J."/>
            <person name="Skaloud P."/>
            <person name="Haon M."/>
            <person name="Grisel S."/>
            <person name="Petersen M."/>
            <person name="Berrin J.G."/>
            <person name="Delaux P.M."/>
            <person name="Dal Grande F."/>
            <person name="Keller J."/>
        </authorList>
    </citation>
    <scope>NUCLEOTIDE SEQUENCE [LARGE SCALE GENOMIC DNA]</scope>
    <source>
        <strain evidence="2 3">SAG 2145</strain>
    </source>
</reference>
<proteinExistence type="predicted"/>
<accession>A0AAW1QMQ9</accession>
<feature type="domain" description="VPS9" evidence="1">
    <location>
        <begin position="123"/>
        <end position="259"/>
    </location>
</feature>
<dbReference type="InterPro" id="IPR003123">
    <property type="entry name" value="VPS9"/>
</dbReference>
<sequence length="320" mass="34599">MLEEDHADLLEEIEELAAHIQMEKTVGSAKHLEDHCRTVLSGLCTGRSLELQTCIETVFLLPLHPDLLSSMSLYHVHEDHALSSMMAGLISGTCQVDKLSDEAVVKALPRRSTSRRSSLRSNSSASRSVPRDVATLCTLPPNLRKSDLQGAADALARLEFIRCPLEALTCLSEAYQALSLTVRLTRFGKGAEDGGSADELLPLFIAALILAQPQGLMSLLHYVRTFHLAGNWAGQDGFQLATLEAAISFLMQHLPPELMPPPSSYHDTSGSATFCIAALEARRLALLTQSHSLVAEAPGMSILEALLDEDGPLSFGSGKY</sequence>
<dbReference type="SUPFAM" id="SSF109993">
    <property type="entry name" value="VPS9 domain"/>
    <property type="match status" value="1"/>
</dbReference>
<name>A0AAW1QMQ9_9CHLO</name>
<dbReference type="EMBL" id="JALJOS010000030">
    <property type="protein sequence ID" value="KAK9822724.1"/>
    <property type="molecule type" value="Genomic_DNA"/>
</dbReference>
<evidence type="ECO:0000313" key="3">
    <source>
        <dbReference type="Proteomes" id="UP001438707"/>
    </source>
</evidence>
<comment type="caution">
    <text evidence="2">The sequence shown here is derived from an EMBL/GenBank/DDBJ whole genome shotgun (WGS) entry which is preliminary data.</text>
</comment>